<dbReference type="GO" id="GO:0022841">
    <property type="term" value="F:potassium ion leak channel activity"/>
    <property type="evidence" value="ECO:0007669"/>
    <property type="project" value="TreeGrafter"/>
</dbReference>
<feature type="transmembrane region" description="Helical" evidence="8">
    <location>
        <begin position="31"/>
        <end position="52"/>
    </location>
</feature>
<name>A0A0N4UM46_DRAME</name>
<evidence type="ECO:0000256" key="4">
    <source>
        <dbReference type="ARBA" id="ARBA00022989"/>
    </source>
</evidence>
<dbReference type="GO" id="GO:0030322">
    <property type="term" value="P:stabilization of membrane potential"/>
    <property type="evidence" value="ECO:0007669"/>
    <property type="project" value="TreeGrafter"/>
</dbReference>
<keyword evidence="6 8" id="KW-0472">Membrane</keyword>
<dbReference type="Proteomes" id="UP000274756">
    <property type="component" value="Unassembled WGS sequence"/>
</dbReference>
<evidence type="ECO:0000256" key="8">
    <source>
        <dbReference type="SAM" id="Phobius"/>
    </source>
</evidence>
<sequence>MFQYCTKQSIAEIKKLDEEDKKDLEIFDLPIPIAIFVVIAWIFICSATFCIWEQDWDYFVAFYFFFISLSTIGLGDITPTQPKYLLMLFIYIIIGLSLVSMCINLIQMDPAFDKSKSAIKEFFFPKELYEKYHNTFSCLYADGKAKLESTYEAGRNQLENICLLSREQFELLRIKAQKRGSSSLGVIKSGGSFASFSREAIQATLLAKKRISKCSQTLLSFPNSSKRIHLSQSNSNLKLRFLPRTLSVDDVMKLIDTEEGDILVLTDLPRDDSAVSNGSNTSELISSRVSFYYS</sequence>
<evidence type="ECO:0000256" key="7">
    <source>
        <dbReference type="ARBA" id="ARBA00023303"/>
    </source>
</evidence>
<reference evidence="10 12" key="2">
    <citation type="submission" date="2018-11" db="EMBL/GenBank/DDBJ databases">
        <authorList>
            <consortium name="Pathogen Informatics"/>
        </authorList>
    </citation>
    <scope>NUCLEOTIDE SEQUENCE [LARGE SCALE GENOMIC DNA]</scope>
</reference>
<evidence type="ECO:0000256" key="1">
    <source>
        <dbReference type="ARBA" id="ARBA00004141"/>
    </source>
</evidence>
<keyword evidence="5" id="KW-0406">Ion transport</keyword>
<dbReference type="GO" id="GO:0015271">
    <property type="term" value="F:outward rectifier potassium channel activity"/>
    <property type="evidence" value="ECO:0007669"/>
    <property type="project" value="TreeGrafter"/>
</dbReference>
<keyword evidence="4 8" id="KW-1133">Transmembrane helix</keyword>
<evidence type="ECO:0000256" key="6">
    <source>
        <dbReference type="ARBA" id="ARBA00023136"/>
    </source>
</evidence>
<comment type="subcellular location">
    <subcellularLocation>
        <location evidence="1">Membrane</location>
        <topology evidence="1">Multi-pass membrane protein</topology>
    </subcellularLocation>
</comment>
<keyword evidence="3 8" id="KW-0812">Transmembrane</keyword>
<dbReference type="PANTHER" id="PTHR11003:SF240">
    <property type="entry name" value="POTASSIUM CHANNEL DOMAIN-CONTAINING PROTEIN"/>
    <property type="match status" value="1"/>
</dbReference>
<dbReference type="PANTHER" id="PTHR11003">
    <property type="entry name" value="POTASSIUM CHANNEL, SUBFAMILY K"/>
    <property type="match status" value="1"/>
</dbReference>
<proteinExistence type="predicted"/>
<dbReference type="Gene3D" id="1.10.287.70">
    <property type="match status" value="1"/>
</dbReference>
<gene>
    <name evidence="10" type="ORF">DME_LOCUS2746</name>
</gene>
<evidence type="ECO:0000313" key="10">
    <source>
        <dbReference type="EMBL" id="VDN52773.1"/>
    </source>
</evidence>
<keyword evidence="12" id="KW-1185">Reference proteome</keyword>
<feature type="transmembrane region" description="Helical" evidence="8">
    <location>
        <begin position="59"/>
        <end position="78"/>
    </location>
</feature>
<dbReference type="AlphaFoldDB" id="A0A0N4UM46"/>
<evidence type="ECO:0000313" key="12">
    <source>
        <dbReference type="Proteomes" id="UP000274756"/>
    </source>
</evidence>
<dbReference type="EMBL" id="UYYG01000077">
    <property type="protein sequence ID" value="VDN52773.1"/>
    <property type="molecule type" value="Genomic_DNA"/>
</dbReference>
<keyword evidence="2" id="KW-0813">Transport</keyword>
<dbReference type="OrthoDB" id="297496at2759"/>
<feature type="transmembrane region" description="Helical" evidence="8">
    <location>
        <begin position="84"/>
        <end position="106"/>
    </location>
</feature>
<feature type="domain" description="Potassium channel" evidence="9">
    <location>
        <begin position="37"/>
        <end position="107"/>
    </location>
</feature>
<dbReference type="InterPro" id="IPR003280">
    <property type="entry name" value="2pore_dom_K_chnl"/>
</dbReference>
<dbReference type="Pfam" id="PF07885">
    <property type="entry name" value="Ion_trans_2"/>
    <property type="match status" value="1"/>
</dbReference>
<evidence type="ECO:0000256" key="5">
    <source>
        <dbReference type="ARBA" id="ARBA00023065"/>
    </source>
</evidence>
<dbReference type="SUPFAM" id="SSF81324">
    <property type="entry name" value="Voltage-gated potassium channels"/>
    <property type="match status" value="1"/>
</dbReference>
<protein>
    <submittedName>
        <fullName evidence="13">Ion_trans_2 domain-containing protein</fullName>
    </submittedName>
</protein>
<evidence type="ECO:0000256" key="3">
    <source>
        <dbReference type="ARBA" id="ARBA00022692"/>
    </source>
</evidence>
<dbReference type="Proteomes" id="UP000038040">
    <property type="component" value="Unplaced"/>
</dbReference>
<dbReference type="InterPro" id="IPR013099">
    <property type="entry name" value="K_chnl_dom"/>
</dbReference>
<evidence type="ECO:0000259" key="9">
    <source>
        <dbReference type="Pfam" id="PF07885"/>
    </source>
</evidence>
<accession>A0A0N4UM46</accession>
<evidence type="ECO:0000313" key="11">
    <source>
        <dbReference type="Proteomes" id="UP000038040"/>
    </source>
</evidence>
<evidence type="ECO:0000256" key="2">
    <source>
        <dbReference type="ARBA" id="ARBA00022448"/>
    </source>
</evidence>
<dbReference type="STRING" id="318479.A0A0N4UM46"/>
<organism evidence="11 13">
    <name type="scientific">Dracunculus medinensis</name>
    <name type="common">Guinea worm</name>
    <dbReference type="NCBI Taxonomy" id="318479"/>
    <lineage>
        <taxon>Eukaryota</taxon>
        <taxon>Metazoa</taxon>
        <taxon>Ecdysozoa</taxon>
        <taxon>Nematoda</taxon>
        <taxon>Chromadorea</taxon>
        <taxon>Rhabditida</taxon>
        <taxon>Spirurina</taxon>
        <taxon>Dracunculoidea</taxon>
        <taxon>Dracunculidae</taxon>
        <taxon>Dracunculus</taxon>
    </lineage>
</organism>
<reference evidence="13" key="1">
    <citation type="submission" date="2017-02" db="UniProtKB">
        <authorList>
            <consortium name="WormBaseParasite"/>
        </authorList>
    </citation>
    <scope>IDENTIFICATION</scope>
</reference>
<keyword evidence="7" id="KW-0407">Ion channel</keyword>
<dbReference type="GO" id="GO:0005886">
    <property type="term" value="C:plasma membrane"/>
    <property type="evidence" value="ECO:0007669"/>
    <property type="project" value="TreeGrafter"/>
</dbReference>
<evidence type="ECO:0000313" key="13">
    <source>
        <dbReference type="WBParaSite" id="DME_0000890001-mRNA-1"/>
    </source>
</evidence>
<dbReference type="WBParaSite" id="DME_0000890001-mRNA-1">
    <property type="protein sequence ID" value="DME_0000890001-mRNA-1"/>
    <property type="gene ID" value="DME_0000890001"/>
</dbReference>